<reference evidence="3 5" key="3">
    <citation type="journal article" date="2011" name="Nature">
        <title>The Medicago genome provides insight into the evolution of rhizobial symbioses.</title>
        <authorList>
            <person name="Young N.D."/>
            <person name="Debelle F."/>
            <person name="Oldroyd G.E."/>
            <person name="Geurts R."/>
            <person name="Cannon S.B."/>
            <person name="Udvardi M.K."/>
            <person name="Benedito V.A."/>
            <person name="Mayer K.F."/>
            <person name="Gouzy J."/>
            <person name="Schoof H."/>
            <person name="Van de Peer Y."/>
            <person name="Proost S."/>
            <person name="Cook D.R."/>
            <person name="Meyers B.C."/>
            <person name="Spannagl M."/>
            <person name="Cheung F."/>
            <person name="De Mita S."/>
            <person name="Krishnakumar V."/>
            <person name="Gundlach H."/>
            <person name="Zhou S."/>
            <person name="Mudge J."/>
            <person name="Bharti A.K."/>
            <person name="Murray J.D."/>
            <person name="Naoumkina M.A."/>
            <person name="Rosen B."/>
            <person name="Silverstein K.A."/>
            <person name="Tang H."/>
            <person name="Rombauts S."/>
            <person name="Zhao P.X."/>
            <person name="Zhou P."/>
            <person name="Barbe V."/>
            <person name="Bardou P."/>
            <person name="Bechner M."/>
            <person name="Bellec A."/>
            <person name="Berger A."/>
            <person name="Berges H."/>
            <person name="Bidwell S."/>
            <person name="Bisseling T."/>
            <person name="Choisne N."/>
            <person name="Couloux A."/>
            <person name="Denny R."/>
            <person name="Deshpande S."/>
            <person name="Dai X."/>
            <person name="Doyle J.J."/>
            <person name="Dudez A.M."/>
            <person name="Farmer A.D."/>
            <person name="Fouteau S."/>
            <person name="Franken C."/>
            <person name="Gibelin C."/>
            <person name="Gish J."/>
            <person name="Goldstein S."/>
            <person name="Gonzalez A.J."/>
            <person name="Green P.J."/>
            <person name="Hallab A."/>
            <person name="Hartog M."/>
            <person name="Hua A."/>
            <person name="Humphray S.J."/>
            <person name="Jeong D.H."/>
            <person name="Jing Y."/>
            <person name="Jocker A."/>
            <person name="Kenton S.M."/>
            <person name="Kim D.J."/>
            <person name="Klee K."/>
            <person name="Lai H."/>
            <person name="Lang C."/>
            <person name="Lin S."/>
            <person name="Macmil S.L."/>
            <person name="Magdelenat G."/>
            <person name="Matthews L."/>
            <person name="McCorrison J."/>
            <person name="Monaghan E.L."/>
            <person name="Mun J.H."/>
            <person name="Najar F.Z."/>
            <person name="Nicholson C."/>
            <person name="Noirot C."/>
            <person name="O'Bleness M."/>
            <person name="Paule C.R."/>
            <person name="Poulain J."/>
            <person name="Prion F."/>
            <person name="Qin B."/>
            <person name="Qu C."/>
            <person name="Retzel E.F."/>
            <person name="Riddle C."/>
            <person name="Sallet E."/>
            <person name="Samain S."/>
            <person name="Samson N."/>
            <person name="Sanders I."/>
            <person name="Saurat O."/>
            <person name="Scarpelli C."/>
            <person name="Schiex T."/>
            <person name="Segurens B."/>
            <person name="Severin A.J."/>
            <person name="Sherrier D.J."/>
            <person name="Shi R."/>
            <person name="Sims S."/>
            <person name="Singer S.R."/>
            <person name="Sinharoy S."/>
            <person name="Sterck L."/>
            <person name="Viollet A."/>
            <person name="Wang B.B."/>
            <person name="Wang K."/>
            <person name="Wang M."/>
            <person name="Wang X."/>
            <person name="Warfsmann J."/>
            <person name="Weissenbach J."/>
            <person name="White D.D."/>
            <person name="White J.D."/>
            <person name="Wiley G.B."/>
            <person name="Wincker P."/>
            <person name="Xing Y."/>
            <person name="Yang L."/>
            <person name="Yao Z."/>
            <person name="Ying F."/>
            <person name="Zhai J."/>
            <person name="Zhou L."/>
            <person name="Zuber A."/>
            <person name="Denarie J."/>
            <person name="Dixon R.A."/>
            <person name="May G.D."/>
            <person name="Schwartz D.C."/>
            <person name="Rogers J."/>
            <person name="Quetier F."/>
            <person name="Town C.D."/>
            <person name="Roe B.A."/>
        </authorList>
    </citation>
    <scope>NUCLEOTIDE SEQUENCE [LARGE SCALE GENOMIC DNA]</scope>
    <source>
        <strain evidence="3">A17</strain>
        <strain evidence="4 5">cv. Jemalong A17</strain>
    </source>
</reference>
<dbReference type="EMBL" id="CM001218">
    <property type="protein sequence ID" value="AES65636.1"/>
    <property type="molecule type" value="Genomic_DNA"/>
</dbReference>
<dbReference type="Proteomes" id="UP000002051">
    <property type="component" value="Chromosome 2"/>
</dbReference>
<keyword evidence="1" id="KW-0472">Membrane</keyword>
<protein>
    <submittedName>
        <fullName evidence="3">Transmembrane protein, putative</fullName>
    </submittedName>
</protein>
<sequence>MPWPPVPPGNLIRKDMRPVPAIRITSWTISSLVIPGMLLLYDLLHVRRSGRRSFIRWENTRVRDFGIPSHVARRIMQWSLIPISPKQDSLT</sequence>
<feature type="transmembrane region" description="Helical" evidence="1">
    <location>
        <begin position="20"/>
        <end position="44"/>
    </location>
</feature>
<proteinExistence type="predicted"/>
<reference evidence="3 5" key="4">
    <citation type="journal article" date="2014" name="BMC Genomics">
        <title>An improved genome release (version Mt4.0) for the model legume Medicago truncatula.</title>
        <authorList>
            <person name="Tang H."/>
            <person name="Krishnakumar V."/>
            <person name="Bidwell S."/>
            <person name="Rosen B."/>
            <person name="Chan A."/>
            <person name="Zhou S."/>
            <person name="Gentzbittel L."/>
            <person name="Childs K.L."/>
            <person name="Yandell M."/>
            <person name="Gundlach H."/>
            <person name="Mayer K.F."/>
            <person name="Schwartz D.C."/>
            <person name="Town C.D."/>
        </authorList>
    </citation>
    <scope>GENOME REANNOTATION</scope>
    <source>
        <strain evidence="4 5">cv. Jemalong A17</strain>
    </source>
</reference>
<dbReference type="PaxDb" id="3880-AES65636"/>
<evidence type="ECO:0000313" key="3">
    <source>
        <dbReference type="EMBL" id="AES65636.1"/>
    </source>
</evidence>
<accession>A2Q3Z4</accession>
<dbReference type="EnsemblPlants" id="AES65636">
    <property type="protein sequence ID" value="AES65636"/>
    <property type="gene ID" value="MTR_2g044870"/>
</dbReference>
<keyword evidence="1" id="KW-1133">Transmembrane helix</keyword>
<keyword evidence="1 3" id="KW-0812">Transmembrane</keyword>
<dbReference type="AlphaFoldDB" id="A2Q3Z4"/>
<organism evidence="2">
    <name type="scientific">Medicago truncatula</name>
    <name type="common">Barrel medic</name>
    <name type="synonym">Medicago tribuloides</name>
    <dbReference type="NCBI Taxonomy" id="3880"/>
    <lineage>
        <taxon>Eukaryota</taxon>
        <taxon>Viridiplantae</taxon>
        <taxon>Streptophyta</taxon>
        <taxon>Embryophyta</taxon>
        <taxon>Tracheophyta</taxon>
        <taxon>Spermatophyta</taxon>
        <taxon>Magnoliopsida</taxon>
        <taxon>eudicotyledons</taxon>
        <taxon>Gunneridae</taxon>
        <taxon>Pentapetalae</taxon>
        <taxon>rosids</taxon>
        <taxon>fabids</taxon>
        <taxon>Fabales</taxon>
        <taxon>Fabaceae</taxon>
        <taxon>Papilionoideae</taxon>
        <taxon>50 kb inversion clade</taxon>
        <taxon>NPAAA clade</taxon>
        <taxon>Hologalegina</taxon>
        <taxon>IRL clade</taxon>
        <taxon>Trifolieae</taxon>
        <taxon>Medicago</taxon>
    </lineage>
</organism>
<reference evidence="4" key="5">
    <citation type="submission" date="2015-04" db="UniProtKB">
        <authorList>
            <consortium name="EnsemblPlants"/>
        </authorList>
    </citation>
    <scope>IDENTIFICATION</scope>
    <source>
        <strain evidence="4">cv. Jemalong A17</strain>
    </source>
</reference>
<reference evidence="2" key="2">
    <citation type="submission" date="2007-03" db="EMBL/GenBank/DDBJ databases">
        <authorList>
            <consortium name="The International Medicago Genome Annotation Group"/>
        </authorList>
    </citation>
    <scope>NUCLEOTIDE SEQUENCE</scope>
</reference>
<evidence type="ECO:0000256" key="1">
    <source>
        <dbReference type="SAM" id="Phobius"/>
    </source>
</evidence>
<dbReference type="EMBL" id="AC155891">
    <property type="protein sequence ID" value="ABN08344.1"/>
    <property type="molecule type" value="Genomic_DNA"/>
</dbReference>
<keyword evidence="5" id="KW-1185">Reference proteome</keyword>
<reference evidence="2" key="1">
    <citation type="submission" date="2005-03" db="EMBL/GenBank/DDBJ databases">
        <authorList>
            <person name="Town C.D."/>
        </authorList>
    </citation>
    <scope>NUCLEOTIDE SEQUENCE</scope>
</reference>
<evidence type="ECO:0000313" key="5">
    <source>
        <dbReference type="Proteomes" id="UP000002051"/>
    </source>
</evidence>
<name>A2Q3Z4_MEDTR</name>
<evidence type="ECO:0000313" key="2">
    <source>
        <dbReference type="EMBL" id="ABN08344.1"/>
    </source>
</evidence>
<dbReference type="HOGENOM" id="CLU_2430360_0_0_1"/>
<gene>
    <name evidence="3" type="ordered locus">MTR_2g044870</name>
    <name evidence="2" type="ORF">MtrDRAFT_AC155891g2v1</name>
</gene>
<evidence type="ECO:0000313" key="4">
    <source>
        <dbReference type="EnsemblPlants" id="AES65636"/>
    </source>
</evidence>